<protein>
    <submittedName>
        <fullName evidence="3">Helix-turn-helix domain-containing protein</fullName>
    </submittedName>
</protein>
<dbReference type="AlphaFoldDB" id="A0A2A7AV19"/>
<dbReference type="SMART" id="SM00530">
    <property type="entry name" value="HTH_XRE"/>
    <property type="match status" value="1"/>
</dbReference>
<dbReference type="PANTHER" id="PTHR46558:SF4">
    <property type="entry name" value="DNA-BIDING PHAGE PROTEIN"/>
    <property type="match status" value="1"/>
</dbReference>
<dbReference type="InterPro" id="IPR010982">
    <property type="entry name" value="Lambda_DNA-bd_dom_sf"/>
</dbReference>
<dbReference type="EMBL" id="NMTZ01000027">
    <property type="protein sequence ID" value="PDX83015.1"/>
    <property type="molecule type" value="Genomic_DNA"/>
</dbReference>
<keyword evidence="1" id="KW-0238">DNA-binding</keyword>
<dbReference type="GO" id="GO:0003677">
    <property type="term" value="F:DNA binding"/>
    <property type="evidence" value="ECO:0007669"/>
    <property type="project" value="UniProtKB-KW"/>
</dbReference>
<dbReference type="Proteomes" id="UP000461506">
    <property type="component" value="Unassembled WGS sequence"/>
</dbReference>
<dbReference type="PANTHER" id="PTHR46558">
    <property type="entry name" value="TRACRIPTIONAL REGULATORY PROTEIN-RELATED-RELATED"/>
    <property type="match status" value="1"/>
</dbReference>
<dbReference type="PROSITE" id="PS50943">
    <property type="entry name" value="HTH_CROC1"/>
    <property type="match status" value="1"/>
</dbReference>
<reference evidence="3 6" key="3">
    <citation type="journal article" date="2019" name="Nat. Med.">
        <title>A library of human gut bacterial isolates paired with longitudinal multiomics data enables mechanistic microbiome research.</title>
        <authorList>
            <person name="Poyet M."/>
            <person name="Groussin M."/>
            <person name="Gibbons S.M."/>
            <person name="Avila-Pacheco J."/>
            <person name="Jiang X."/>
            <person name="Kearney S.M."/>
            <person name="Perrotta A.R."/>
            <person name="Berdy B."/>
            <person name="Zhao S."/>
            <person name="Lieberman T.D."/>
            <person name="Swanson P.K."/>
            <person name="Smith M."/>
            <person name="Roesemann S."/>
            <person name="Alexander J.E."/>
            <person name="Rich S.A."/>
            <person name="Livny J."/>
            <person name="Vlamakis H."/>
            <person name="Clish C."/>
            <person name="Bullock K."/>
            <person name="Deik A."/>
            <person name="Scott J."/>
            <person name="Pierce K.A."/>
            <person name="Xavier R.J."/>
            <person name="Alm E.J."/>
        </authorList>
    </citation>
    <scope>NUCLEOTIDE SEQUENCE [LARGE SCALE GENOMIC DNA]</scope>
    <source>
        <strain evidence="3 6">BIOML-A1</strain>
    </source>
</reference>
<sequence>MYSKAMFAKQFKELIDKRGLTQRAVAERINTTETTISRYVSGDRTPNIETAVELASVLGVTLDVLVGADLPAASRTPPDVNILVACYEKASIADRQVLWSLLDRYMTPEQRVIITSMQHEEKADVG</sequence>
<evidence type="ECO:0000259" key="2">
    <source>
        <dbReference type="PROSITE" id="PS50943"/>
    </source>
</evidence>
<gene>
    <name evidence="4" type="ORF">CGS59_12925</name>
    <name evidence="3" type="ORF">GKD95_01160</name>
</gene>
<dbReference type="EMBL" id="WKQN01000001">
    <property type="protein sequence ID" value="MSC61978.1"/>
    <property type="molecule type" value="Genomic_DNA"/>
</dbReference>
<dbReference type="InterPro" id="IPR001387">
    <property type="entry name" value="Cro/C1-type_HTH"/>
</dbReference>
<dbReference type="SUPFAM" id="SSF47413">
    <property type="entry name" value="lambda repressor-like DNA-binding domains"/>
    <property type="match status" value="1"/>
</dbReference>
<proteinExistence type="predicted"/>
<evidence type="ECO:0000256" key="1">
    <source>
        <dbReference type="ARBA" id="ARBA00023125"/>
    </source>
</evidence>
<reference evidence="4 5" key="1">
    <citation type="journal article" date="2017" name="Front. Microbiol.">
        <title>New Insights into the Diversity of the Genus Faecalibacterium.</title>
        <authorList>
            <person name="Benevides L."/>
            <person name="Burman S."/>
            <person name="Martin R."/>
            <person name="Robert V."/>
            <person name="Thomas M."/>
            <person name="Miquel S."/>
            <person name="Chain F."/>
            <person name="Sokol H."/>
            <person name="Bermudez-Humaran L.G."/>
            <person name="Morrison M."/>
            <person name="Langella P."/>
            <person name="Azevedo V.A."/>
            <person name="Chatel J.M."/>
            <person name="Soares S."/>
        </authorList>
    </citation>
    <scope>NUCLEOTIDE SEQUENCE [LARGE SCALE GENOMIC DNA]</scope>
    <source>
        <strain evidence="4 5">CNCM I 4644</strain>
    </source>
</reference>
<reference evidence="4" key="2">
    <citation type="submission" date="2017-07" db="EMBL/GenBank/DDBJ databases">
        <authorList>
            <person name="Sun Z.S."/>
            <person name="Albrecht U."/>
            <person name="Echele G."/>
            <person name="Lee C.C."/>
        </authorList>
    </citation>
    <scope>NUCLEOTIDE SEQUENCE</scope>
    <source>
        <strain evidence="4">CNCM I 4644</strain>
    </source>
</reference>
<organism evidence="4 5">
    <name type="scientific">Faecalibacterium prausnitzii</name>
    <dbReference type="NCBI Taxonomy" id="853"/>
    <lineage>
        <taxon>Bacteria</taxon>
        <taxon>Bacillati</taxon>
        <taxon>Bacillota</taxon>
        <taxon>Clostridia</taxon>
        <taxon>Eubacteriales</taxon>
        <taxon>Oscillospiraceae</taxon>
        <taxon>Faecalibacterium</taxon>
    </lineage>
</organism>
<dbReference type="Proteomes" id="UP000220480">
    <property type="component" value="Unassembled WGS sequence"/>
</dbReference>
<evidence type="ECO:0000313" key="5">
    <source>
        <dbReference type="Proteomes" id="UP000220480"/>
    </source>
</evidence>
<evidence type="ECO:0000313" key="3">
    <source>
        <dbReference type="EMBL" id="MSC61978.1"/>
    </source>
</evidence>
<evidence type="ECO:0000313" key="4">
    <source>
        <dbReference type="EMBL" id="PDX83015.1"/>
    </source>
</evidence>
<dbReference type="RefSeq" id="WP_097780244.1">
    <property type="nucleotide sequence ID" value="NZ_NMTZ01000027.1"/>
</dbReference>
<dbReference type="Pfam" id="PF01381">
    <property type="entry name" value="HTH_3"/>
    <property type="match status" value="1"/>
</dbReference>
<comment type="caution">
    <text evidence="4">The sequence shown here is derived from an EMBL/GenBank/DDBJ whole genome shotgun (WGS) entry which is preliminary data.</text>
</comment>
<dbReference type="CDD" id="cd00093">
    <property type="entry name" value="HTH_XRE"/>
    <property type="match status" value="1"/>
</dbReference>
<dbReference type="Gene3D" id="1.10.260.40">
    <property type="entry name" value="lambda repressor-like DNA-binding domains"/>
    <property type="match status" value="1"/>
</dbReference>
<accession>A0A2A7AV19</accession>
<feature type="domain" description="HTH cro/C1-type" evidence="2">
    <location>
        <begin position="11"/>
        <end position="65"/>
    </location>
</feature>
<evidence type="ECO:0000313" key="6">
    <source>
        <dbReference type="Proteomes" id="UP000461506"/>
    </source>
</evidence>
<name>A0A2A7AV19_9FIRM</name>